<dbReference type="OrthoDB" id="9342715at2"/>
<dbReference type="RefSeq" id="WP_014244397.1">
    <property type="nucleotide sequence ID" value="NC_016620.1"/>
</dbReference>
<dbReference type="InterPro" id="IPR007374">
    <property type="entry name" value="ASCH_domain"/>
</dbReference>
<dbReference type="Gene3D" id="2.30.130.30">
    <property type="entry name" value="Hypothetical protein"/>
    <property type="match status" value="1"/>
</dbReference>
<evidence type="ECO:0000313" key="3">
    <source>
        <dbReference type="Proteomes" id="UP000008963"/>
    </source>
</evidence>
<protein>
    <recommendedName>
        <fullName evidence="1">ASCH domain-containing protein</fullName>
    </recommendedName>
</protein>
<name>E1X1V6_HALMS</name>
<reference evidence="3" key="1">
    <citation type="journal article" date="2013" name="ISME J.">
        <title>A small predatory core genome in the divergent marine Bacteriovorax marinus SJ and the terrestrial Bdellovibrio bacteriovorus.</title>
        <authorList>
            <person name="Crossman L.C."/>
            <person name="Chen H."/>
            <person name="Cerdeno-Tarraga A.M."/>
            <person name="Brooks K."/>
            <person name="Quail M.A."/>
            <person name="Pineiro S.A."/>
            <person name="Hobley L."/>
            <person name="Sockett R.E."/>
            <person name="Bentley S.D."/>
            <person name="Parkhill J."/>
            <person name="Williams H.N."/>
            <person name="Stine O.C."/>
        </authorList>
    </citation>
    <scope>NUCLEOTIDE SEQUENCE [LARGE SCALE GENOMIC DNA]</scope>
    <source>
        <strain evidence="3">ATCC BAA-682 / DSM 15412 / SJ</strain>
    </source>
</reference>
<dbReference type="Proteomes" id="UP000008963">
    <property type="component" value="Chromosome"/>
</dbReference>
<proteinExistence type="predicted"/>
<dbReference type="SUPFAM" id="SSF88697">
    <property type="entry name" value="PUA domain-like"/>
    <property type="match status" value="1"/>
</dbReference>
<feature type="domain" description="ASCH" evidence="1">
    <location>
        <begin position="8"/>
        <end position="90"/>
    </location>
</feature>
<dbReference type="EMBL" id="FQ312005">
    <property type="protein sequence ID" value="CBW26616.1"/>
    <property type="molecule type" value="Genomic_DNA"/>
</dbReference>
<dbReference type="STRING" id="862908.BMS_1791"/>
<dbReference type="HOGENOM" id="CLU_166574_0_0_7"/>
<accession>E1X1V6</accession>
<sequence length="117" mass="13362">MKKYPAISIVSPNGENIARGIKTIEVRSWKPTIDLNTDLVIVENEIFLRGLGQTDPNARAVAIVKIRNIREFTEDDIQAACASYWQEGYYSWELYDIRPLSTKPKVMAKRGIYEVSI</sequence>
<evidence type="ECO:0000313" key="2">
    <source>
        <dbReference type="EMBL" id="CBW26616.1"/>
    </source>
</evidence>
<evidence type="ECO:0000259" key="1">
    <source>
        <dbReference type="Pfam" id="PF04266"/>
    </source>
</evidence>
<dbReference type="KEGG" id="bmx:BMS_1791"/>
<keyword evidence="3" id="KW-1185">Reference proteome</keyword>
<gene>
    <name evidence="2" type="ordered locus">BMS_1791</name>
</gene>
<dbReference type="PATRIC" id="fig|862908.3.peg.1699"/>
<dbReference type="AlphaFoldDB" id="E1X1V6"/>
<dbReference type="Pfam" id="PF04266">
    <property type="entry name" value="ASCH"/>
    <property type="match status" value="1"/>
</dbReference>
<dbReference type="eggNOG" id="ENOG50337X4">
    <property type="taxonomic scope" value="Bacteria"/>
</dbReference>
<organism evidence="2 3">
    <name type="scientific">Halobacteriovorax marinus (strain ATCC BAA-682 / DSM 15412 / SJ)</name>
    <name type="common">Bacteriovorax marinus</name>
    <dbReference type="NCBI Taxonomy" id="862908"/>
    <lineage>
        <taxon>Bacteria</taxon>
        <taxon>Pseudomonadati</taxon>
        <taxon>Bdellovibrionota</taxon>
        <taxon>Bacteriovoracia</taxon>
        <taxon>Bacteriovoracales</taxon>
        <taxon>Halobacteriovoraceae</taxon>
        <taxon>Halobacteriovorax</taxon>
    </lineage>
</organism>
<dbReference type="InterPro" id="IPR015947">
    <property type="entry name" value="PUA-like_sf"/>
</dbReference>